<protein>
    <submittedName>
        <fullName evidence="2">Uncharacterized protein</fullName>
    </submittedName>
</protein>
<evidence type="ECO:0000256" key="1">
    <source>
        <dbReference type="SAM" id="MobiDB-lite"/>
    </source>
</evidence>
<feature type="compositionally biased region" description="Basic residues" evidence="1">
    <location>
        <begin position="244"/>
        <end position="255"/>
    </location>
</feature>
<feature type="compositionally biased region" description="Polar residues" evidence="1">
    <location>
        <begin position="262"/>
        <end position="272"/>
    </location>
</feature>
<reference evidence="2" key="1">
    <citation type="submission" date="2018-11" db="EMBL/GenBank/DDBJ databases">
        <authorList>
            <consortium name="Pathogen Informatics"/>
        </authorList>
    </citation>
    <scope>NUCLEOTIDE SEQUENCE</scope>
</reference>
<name>A0A448X1F3_9PLAT</name>
<evidence type="ECO:0000313" key="3">
    <source>
        <dbReference type="Proteomes" id="UP000784294"/>
    </source>
</evidence>
<feature type="compositionally biased region" description="Low complexity" evidence="1">
    <location>
        <begin position="201"/>
        <end position="216"/>
    </location>
</feature>
<evidence type="ECO:0000313" key="2">
    <source>
        <dbReference type="EMBL" id="VEL25768.1"/>
    </source>
</evidence>
<comment type="caution">
    <text evidence="2">The sequence shown here is derived from an EMBL/GenBank/DDBJ whole genome shotgun (WGS) entry which is preliminary data.</text>
</comment>
<keyword evidence="3" id="KW-1185">Reference proteome</keyword>
<gene>
    <name evidence="2" type="ORF">PXEA_LOCUS19208</name>
</gene>
<organism evidence="2 3">
    <name type="scientific">Protopolystoma xenopodis</name>
    <dbReference type="NCBI Taxonomy" id="117903"/>
    <lineage>
        <taxon>Eukaryota</taxon>
        <taxon>Metazoa</taxon>
        <taxon>Spiralia</taxon>
        <taxon>Lophotrochozoa</taxon>
        <taxon>Platyhelminthes</taxon>
        <taxon>Monogenea</taxon>
        <taxon>Polyopisthocotylea</taxon>
        <taxon>Polystomatidea</taxon>
        <taxon>Polystomatidae</taxon>
        <taxon>Protopolystoma</taxon>
    </lineage>
</organism>
<proteinExistence type="predicted"/>
<dbReference type="Proteomes" id="UP000784294">
    <property type="component" value="Unassembled WGS sequence"/>
</dbReference>
<accession>A0A448X1F3</accession>
<dbReference type="AlphaFoldDB" id="A0A448X1F3"/>
<sequence length="299" mass="31036">MAAKSAALDAERKLLAAKLAVLAATTKPNIGSRTLEGGLTLTIAPDPAVLSYGPSASSETPLRTDIATPAVLPAPLVDLPDFNLGPPFEFITRLQSMIANSALSATGDVLTRGRTNLPLQAQQPHPPPPQPFAQTKASESSEVVSSGPVTGFSNGWASVVRHSGSLDCSNNCPTSGPLEFELSSGMTSSASIIYAEPIVPTSSTKSTELSTTSPESADALGGGSECDSGDPTGLHSAPDEALSHAKKKKRKRQKSHQLFAQAETSAPTNASSENDRKLMQSSPSKGDVTPQYLPSDRCE</sequence>
<dbReference type="EMBL" id="CAAALY010076138">
    <property type="protein sequence ID" value="VEL25768.1"/>
    <property type="molecule type" value="Genomic_DNA"/>
</dbReference>
<feature type="region of interest" description="Disordered" evidence="1">
    <location>
        <begin position="118"/>
        <end position="147"/>
    </location>
</feature>
<feature type="region of interest" description="Disordered" evidence="1">
    <location>
        <begin position="201"/>
        <end position="299"/>
    </location>
</feature>
<feature type="compositionally biased region" description="Low complexity" evidence="1">
    <location>
        <begin position="132"/>
        <end position="146"/>
    </location>
</feature>